<sequence length="623" mass="69467">MIDCIADDGGLGMSDGVGDVKLIPLEVLLGQPERGAAQISPDGTRLSFIAPLDGVLNVFVGDAGSGVERPVTHDTDRGIQGYFWAHDNRHLMYIRDKDGSENFRLFDVDLQTGAERDLTPMDDVQCRLIAHRKRFPNDVLVGINKDNPQLHDVYHLDLTTGELRKVVENPGYLGWVVDDDLLVRGAAAPTADGGLIIVVRDDETSPWRTLLEVGPEDAESTGPVGFTKDGTAMYLQSSVGSNTSRLVRMDIETGSTEVIAEDPTYDIDGVIIHPDTREIQGVTVYGERLEYRIFDDSIRGDIEALQRLHPGELVISDRDDADTTWLVAFDQDSGPVKFYRWDRGSQTATFLFDHRPELNDYPLVPMEPFSYTARDGLTIHGYLSFPPGVDRRNLPTVLDVHGGPWGRVGWGLDPEAQWLANRGYLCVQVNFRGSSGYGKDFLNAGNREWAAKMHEDLLDAIDHLVGQGIVDRDRVAIYGGSYGGYAALVGATFTPDVFRCAISMVGPSNLNTLIESFPEYWKPMIMLWHKRVGEDPDFLWSRSPLSRVDAIRIPILIGQGENDPRVKRAESEQIVAAMEERGLDYEYAMYENEGHGFVKPENRLDFYHRADRFLAKHLGGRAE</sequence>
<keyword evidence="4" id="KW-1185">Reference proteome</keyword>
<dbReference type="PRINTS" id="PR00862">
    <property type="entry name" value="PROLIGOPTASE"/>
</dbReference>
<feature type="domain" description="Peptidase S9 prolyl oligopeptidase catalytic" evidence="2">
    <location>
        <begin position="411"/>
        <end position="620"/>
    </location>
</feature>
<dbReference type="STRING" id="146018.BN2156_05680"/>
<dbReference type="GO" id="GO:0004252">
    <property type="term" value="F:serine-type endopeptidase activity"/>
    <property type="evidence" value="ECO:0007669"/>
    <property type="project" value="InterPro"/>
</dbReference>
<dbReference type="SUPFAM" id="SSF82171">
    <property type="entry name" value="DPP6 N-terminal domain-like"/>
    <property type="match status" value="1"/>
</dbReference>
<dbReference type="Gene3D" id="3.40.50.1820">
    <property type="entry name" value="alpha/beta hydrolase"/>
    <property type="match status" value="1"/>
</dbReference>
<accession>A0A0H5RYZ7</accession>
<dbReference type="AlphaFoldDB" id="A0A0H5RYZ7"/>
<evidence type="ECO:0000256" key="1">
    <source>
        <dbReference type="ARBA" id="ARBA00022801"/>
    </source>
</evidence>
<dbReference type="SUPFAM" id="SSF53474">
    <property type="entry name" value="alpha/beta-Hydrolases"/>
    <property type="match status" value="1"/>
</dbReference>
<evidence type="ECO:0000259" key="2">
    <source>
        <dbReference type="Pfam" id="PF00326"/>
    </source>
</evidence>
<keyword evidence="1" id="KW-0378">Hydrolase</keyword>
<evidence type="ECO:0000313" key="3">
    <source>
        <dbReference type="EMBL" id="CRZ18772.1"/>
    </source>
</evidence>
<reference evidence="4" key="1">
    <citation type="submission" date="2015-07" db="EMBL/GenBank/DDBJ databases">
        <authorList>
            <person name="Urmite Genomes"/>
        </authorList>
    </citation>
    <scope>NUCLEOTIDE SEQUENCE [LARGE SCALE GENOMIC DNA]</scope>
    <source>
        <strain evidence="4">type strain: ATCC 49404</strain>
    </source>
</reference>
<dbReference type="EMBL" id="CWKH01000003">
    <property type="protein sequence ID" value="CRZ18772.1"/>
    <property type="molecule type" value="Genomic_DNA"/>
</dbReference>
<dbReference type="Proteomes" id="UP000199147">
    <property type="component" value="Unassembled WGS sequence"/>
</dbReference>
<dbReference type="GO" id="GO:0006508">
    <property type="term" value="P:proteolysis"/>
    <property type="evidence" value="ECO:0007669"/>
    <property type="project" value="InterPro"/>
</dbReference>
<dbReference type="PANTHER" id="PTHR42776:SF27">
    <property type="entry name" value="DIPEPTIDYL PEPTIDASE FAMILY MEMBER 6"/>
    <property type="match status" value="1"/>
</dbReference>
<proteinExistence type="predicted"/>
<dbReference type="PANTHER" id="PTHR42776">
    <property type="entry name" value="SERINE PEPTIDASE S9 FAMILY MEMBER"/>
    <property type="match status" value="1"/>
</dbReference>
<dbReference type="InterPro" id="IPR002470">
    <property type="entry name" value="Peptidase_S9A"/>
</dbReference>
<dbReference type="Gene3D" id="2.120.10.30">
    <property type="entry name" value="TolB, C-terminal domain"/>
    <property type="match status" value="1"/>
</dbReference>
<evidence type="ECO:0000313" key="4">
    <source>
        <dbReference type="Proteomes" id="UP000199147"/>
    </source>
</evidence>
<dbReference type="InterPro" id="IPR001375">
    <property type="entry name" value="Peptidase_S9_cat"/>
</dbReference>
<protein>
    <submittedName>
        <fullName evidence="3">Peptidase</fullName>
    </submittedName>
</protein>
<dbReference type="RefSeq" id="WP_235625527.1">
    <property type="nucleotide sequence ID" value="NZ_CWKH01000003.1"/>
</dbReference>
<dbReference type="InterPro" id="IPR029058">
    <property type="entry name" value="AB_hydrolase_fold"/>
</dbReference>
<dbReference type="InterPro" id="IPR011042">
    <property type="entry name" value="6-blade_b-propeller_TolB-like"/>
</dbReference>
<gene>
    <name evidence="3" type="ORF">BN2156_05680</name>
</gene>
<name>A0A0H5RYZ7_9MYCO</name>
<organism evidence="3 4">
    <name type="scientific">Mycolicibacterium neworleansense</name>
    <dbReference type="NCBI Taxonomy" id="146018"/>
    <lineage>
        <taxon>Bacteria</taxon>
        <taxon>Bacillati</taxon>
        <taxon>Actinomycetota</taxon>
        <taxon>Actinomycetes</taxon>
        <taxon>Mycobacteriales</taxon>
        <taxon>Mycobacteriaceae</taxon>
        <taxon>Mycolicibacterium</taxon>
    </lineage>
</organism>
<dbReference type="Pfam" id="PF00326">
    <property type="entry name" value="Peptidase_S9"/>
    <property type="match status" value="1"/>
</dbReference>